<keyword evidence="4" id="KW-1185">Reference proteome</keyword>
<reference evidence="3 4" key="1">
    <citation type="submission" date="2018-10" db="EMBL/GenBank/DDBJ databases">
        <authorList>
            <consortium name="IHU Genomes"/>
        </authorList>
    </citation>
    <scope>NUCLEOTIDE SEQUENCE [LARGE SCALE GENOMIC DNA]</scope>
    <source>
        <strain evidence="3 4">A1</strain>
    </source>
</reference>
<evidence type="ECO:0000256" key="1">
    <source>
        <dbReference type="SAM" id="MobiDB-lite"/>
    </source>
</evidence>
<name>A0A5K0U9E7_9VIRU</name>
<dbReference type="EMBL" id="UPSH01000001">
    <property type="protein sequence ID" value="VBB17756.1"/>
    <property type="molecule type" value="Genomic_DNA"/>
</dbReference>
<feature type="transmembrane region" description="Helical" evidence="2">
    <location>
        <begin position="190"/>
        <end position="209"/>
    </location>
</feature>
<feature type="compositionally biased region" description="Low complexity" evidence="1">
    <location>
        <begin position="534"/>
        <end position="548"/>
    </location>
</feature>
<feature type="transmembrane region" description="Helical" evidence="2">
    <location>
        <begin position="230"/>
        <end position="250"/>
    </location>
</feature>
<feature type="region of interest" description="Disordered" evidence="1">
    <location>
        <begin position="512"/>
        <end position="617"/>
    </location>
</feature>
<comment type="caution">
    <text evidence="3">The sequence shown here is derived from an EMBL/GenBank/DDBJ whole genome shotgun (WGS) entry which is preliminary data.</text>
</comment>
<feature type="transmembrane region" description="Helical" evidence="2">
    <location>
        <begin position="160"/>
        <end position="178"/>
    </location>
</feature>
<evidence type="ECO:0000313" key="3">
    <source>
        <dbReference type="EMBL" id="VBB17756.1"/>
    </source>
</evidence>
<accession>A0A5K0U9E7</accession>
<feature type="compositionally biased region" description="Polar residues" evidence="1">
    <location>
        <begin position="374"/>
        <end position="387"/>
    </location>
</feature>
<feature type="transmembrane region" description="Helical" evidence="2">
    <location>
        <begin position="7"/>
        <end position="26"/>
    </location>
</feature>
<feature type="transmembrane region" description="Helical" evidence="2">
    <location>
        <begin position="256"/>
        <end position="282"/>
    </location>
</feature>
<gene>
    <name evidence="3" type="ORF">YASMINEVIRUS_219</name>
</gene>
<sequence length="617" mass="69152">MLWGRTLTLFVKSIVIIFLSLCLSALNTNLVRETIDSVGSSVGSSIGGGIGSGISISRSLSVVCSFLTVMYALYSFSPFSKNNKTQQRAPTTQYLRFNAVLSNALSFVIFLFCAYWYDTFSHILFDNIVISTVISIVGSFIVFGVFYFTKYIDTSTKLHFLRYHLQTPYTLLLSLATIKKEFDSKGVVSAYGLLLNILLWASLYASCSVETQAYDRTVKGKHDKIVQLHTVLYELCLVPVLTTFHIYWYVFNRKFANILINLGLVVYMLFGVGAVLCKPMVFETKMFKSNTFGSSIARKLYELLLLIVVIVPIQAYDVYYVSVLIGVYNMILGDDVCSDDHIDVDSDSNNNSNNNDDNDNSSNTTVGTNNSVDGSDSTNTGEQSNIQGASKSVIQQELFCSGQRPNSKSGVKPVPHTLTLRRESVDIGDVIEDDVEDTNTPHNTPLNTPPIAEGAEYQQSHTIRYNNVRNEENVKKIVRRYIGQRLDMSKGSPVINLISPIEIVKAEQEKRSIFSRPNDKQDTSQNSKKDVEQDVNNNVKQNVKQNDNQNKKIVEKPAEKDVRPVQRVQPVQSQPVQKSFFKKSDEKQGRTVGKFDISSTSDTDREDTDSSKRVDGW</sequence>
<keyword evidence="2" id="KW-0812">Transmembrane</keyword>
<feature type="compositionally biased region" description="Low complexity" evidence="1">
    <location>
        <begin position="565"/>
        <end position="577"/>
    </location>
</feature>
<keyword evidence="2" id="KW-0472">Membrane</keyword>
<evidence type="ECO:0000256" key="2">
    <source>
        <dbReference type="SAM" id="Phobius"/>
    </source>
</evidence>
<feature type="transmembrane region" description="Helical" evidence="2">
    <location>
        <begin position="123"/>
        <end position="148"/>
    </location>
</feature>
<feature type="compositionally biased region" description="Basic and acidic residues" evidence="1">
    <location>
        <begin position="608"/>
        <end position="617"/>
    </location>
</feature>
<feature type="transmembrane region" description="Helical" evidence="2">
    <location>
        <begin position="95"/>
        <end position="117"/>
    </location>
</feature>
<feature type="compositionally biased region" description="Basic and acidic residues" evidence="1">
    <location>
        <begin position="512"/>
        <end position="532"/>
    </location>
</feature>
<keyword evidence="2" id="KW-1133">Transmembrane helix</keyword>
<feature type="region of interest" description="Disordered" evidence="1">
    <location>
        <begin position="343"/>
        <end position="387"/>
    </location>
</feature>
<proteinExistence type="predicted"/>
<protein>
    <submittedName>
        <fullName evidence="3">Uncharacterized protein</fullName>
    </submittedName>
</protein>
<feature type="transmembrane region" description="Helical" evidence="2">
    <location>
        <begin position="303"/>
        <end position="328"/>
    </location>
</feature>
<dbReference type="Proteomes" id="UP000594342">
    <property type="component" value="Unassembled WGS sequence"/>
</dbReference>
<feature type="compositionally biased region" description="Low complexity" evidence="1">
    <location>
        <begin position="347"/>
        <end position="373"/>
    </location>
</feature>
<evidence type="ECO:0000313" key="4">
    <source>
        <dbReference type="Proteomes" id="UP000594342"/>
    </source>
</evidence>
<feature type="transmembrane region" description="Helical" evidence="2">
    <location>
        <begin position="46"/>
        <end position="74"/>
    </location>
</feature>
<organism evidence="3 4">
    <name type="scientific">Yasminevirus sp. GU-2018</name>
    <dbReference type="NCBI Taxonomy" id="2420051"/>
    <lineage>
        <taxon>Viruses</taxon>
        <taxon>Varidnaviria</taxon>
        <taxon>Bamfordvirae</taxon>
        <taxon>Nucleocytoviricota</taxon>
        <taxon>Megaviricetes</taxon>
        <taxon>Imitervirales</taxon>
        <taxon>Mimiviridae</taxon>
        <taxon>Klosneuvirinae</taxon>
        <taxon>Yasminevirus</taxon>
        <taxon>Yasminevirus saudimassiliense</taxon>
    </lineage>
</organism>
<feature type="compositionally biased region" description="Basic and acidic residues" evidence="1">
    <location>
        <begin position="549"/>
        <end position="564"/>
    </location>
</feature>